<feature type="region of interest" description="Disordered" evidence="1">
    <location>
        <begin position="60"/>
        <end position="101"/>
    </location>
</feature>
<organism evidence="2">
    <name type="scientific">Aphanomyces astaci</name>
    <name type="common">Crayfish plague agent</name>
    <dbReference type="NCBI Taxonomy" id="112090"/>
    <lineage>
        <taxon>Eukaryota</taxon>
        <taxon>Sar</taxon>
        <taxon>Stramenopiles</taxon>
        <taxon>Oomycota</taxon>
        <taxon>Saprolegniomycetes</taxon>
        <taxon>Saprolegniales</taxon>
        <taxon>Verrucalvaceae</taxon>
        <taxon>Aphanomyces</taxon>
    </lineage>
</organism>
<sequence>MDTSLVPASPMINSANVSSAGGNNTDDTLLCRYKFGKCLNPRTFKINGTLHSLCTMHRQRQNAHQLKSDRKRRQRKSLQRDRSSPVFTSTTPTAVPSITDSNVSPAPSIPFLEDDFMRASAIGEAIYCINLNLIKLTHLLMHHDEVARVESCSVLLSLNPENLGTPIPSTIKSKGTADYVVNSSIPAEHNEVAEAMLQSPQHTLPAMVAPYSPRPSSEHPSPLPALSSIVKAHSSCPMNFHRFVV</sequence>
<dbReference type="GeneID" id="20807167"/>
<name>W4GTF7_APHAT</name>
<reference evidence="2" key="1">
    <citation type="submission" date="2013-12" db="EMBL/GenBank/DDBJ databases">
        <title>The Genome Sequence of Aphanomyces astaci APO3.</title>
        <authorList>
            <consortium name="The Broad Institute Genomics Platform"/>
            <person name="Russ C."/>
            <person name="Tyler B."/>
            <person name="van West P."/>
            <person name="Dieguez-Uribeondo J."/>
            <person name="Young S.K."/>
            <person name="Zeng Q."/>
            <person name="Gargeya S."/>
            <person name="Fitzgerald M."/>
            <person name="Abouelleil A."/>
            <person name="Alvarado L."/>
            <person name="Chapman S.B."/>
            <person name="Gainer-Dewar J."/>
            <person name="Goldberg J."/>
            <person name="Griggs A."/>
            <person name="Gujja S."/>
            <person name="Hansen M."/>
            <person name="Howarth C."/>
            <person name="Imamovic A."/>
            <person name="Ireland A."/>
            <person name="Larimer J."/>
            <person name="McCowan C."/>
            <person name="Murphy C."/>
            <person name="Pearson M."/>
            <person name="Poon T.W."/>
            <person name="Priest M."/>
            <person name="Roberts A."/>
            <person name="Saif S."/>
            <person name="Shea T."/>
            <person name="Sykes S."/>
            <person name="Wortman J."/>
            <person name="Nusbaum C."/>
            <person name="Birren B."/>
        </authorList>
    </citation>
    <scope>NUCLEOTIDE SEQUENCE [LARGE SCALE GENOMIC DNA]</scope>
    <source>
        <strain evidence="2">APO3</strain>
    </source>
</reference>
<proteinExistence type="predicted"/>
<dbReference type="OrthoDB" id="79522at2759"/>
<feature type="region of interest" description="Disordered" evidence="1">
    <location>
        <begin position="1"/>
        <end position="21"/>
    </location>
</feature>
<dbReference type="AlphaFoldDB" id="W4GTF7"/>
<feature type="compositionally biased region" description="Polar residues" evidence="1">
    <location>
        <begin position="85"/>
        <end position="101"/>
    </location>
</feature>
<dbReference type="EMBL" id="KI913122">
    <property type="protein sequence ID" value="ETV82576.1"/>
    <property type="molecule type" value="Genomic_DNA"/>
</dbReference>
<evidence type="ECO:0000313" key="2">
    <source>
        <dbReference type="EMBL" id="ETV82576.1"/>
    </source>
</evidence>
<protein>
    <submittedName>
        <fullName evidence="2">Uncharacterized protein</fullName>
    </submittedName>
</protein>
<dbReference type="VEuPathDB" id="FungiDB:H257_05171"/>
<dbReference type="RefSeq" id="XP_009828245.1">
    <property type="nucleotide sequence ID" value="XM_009829943.1"/>
</dbReference>
<gene>
    <name evidence="2" type="ORF">H257_05171</name>
</gene>
<evidence type="ECO:0000256" key="1">
    <source>
        <dbReference type="SAM" id="MobiDB-lite"/>
    </source>
</evidence>
<accession>W4GTF7</accession>